<evidence type="ECO:0000313" key="2">
    <source>
        <dbReference type="EMBL" id="KAJ5116784.1"/>
    </source>
</evidence>
<gene>
    <name evidence="2" type="ORF">N7456_001132</name>
</gene>
<proteinExistence type="predicted"/>
<organism evidence="2 3">
    <name type="scientific">Penicillium angulare</name>
    <dbReference type="NCBI Taxonomy" id="116970"/>
    <lineage>
        <taxon>Eukaryota</taxon>
        <taxon>Fungi</taxon>
        <taxon>Dikarya</taxon>
        <taxon>Ascomycota</taxon>
        <taxon>Pezizomycotina</taxon>
        <taxon>Eurotiomycetes</taxon>
        <taxon>Eurotiomycetidae</taxon>
        <taxon>Eurotiales</taxon>
        <taxon>Aspergillaceae</taxon>
        <taxon>Penicillium</taxon>
    </lineage>
</organism>
<evidence type="ECO:0000256" key="1">
    <source>
        <dbReference type="SAM" id="Phobius"/>
    </source>
</evidence>
<evidence type="ECO:0000313" key="3">
    <source>
        <dbReference type="Proteomes" id="UP001149165"/>
    </source>
</evidence>
<reference evidence="2" key="1">
    <citation type="submission" date="2022-11" db="EMBL/GenBank/DDBJ databases">
        <authorList>
            <person name="Petersen C."/>
        </authorList>
    </citation>
    <scope>NUCLEOTIDE SEQUENCE</scope>
    <source>
        <strain evidence="2">IBT 30069</strain>
    </source>
</reference>
<dbReference type="EMBL" id="JAPQKH010000001">
    <property type="protein sequence ID" value="KAJ5116784.1"/>
    <property type="molecule type" value="Genomic_DNA"/>
</dbReference>
<keyword evidence="3" id="KW-1185">Reference proteome</keyword>
<sequence length="59" mass="6732">MPNVLSDLAPPVFGLGFLALAFYAVIMIYYLWDPYGLREQRVAIATIVKFFDAKLDDDF</sequence>
<protein>
    <submittedName>
        <fullName evidence="2">Uncharacterized protein</fullName>
    </submittedName>
</protein>
<keyword evidence="1" id="KW-0472">Membrane</keyword>
<name>A0A9W9GDF7_9EURO</name>
<dbReference type="Proteomes" id="UP001149165">
    <property type="component" value="Unassembled WGS sequence"/>
</dbReference>
<accession>A0A9W9GDF7</accession>
<reference evidence="2" key="2">
    <citation type="journal article" date="2023" name="IMA Fungus">
        <title>Comparative genomic study of the Penicillium genus elucidates a diverse pangenome and 15 lateral gene transfer events.</title>
        <authorList>
            <person name="Petersen C."/>
            <person name="Sorensen T."/>
            <person name="Nielsen M.R."/>
            <person name="Sondergaard T.E."/>
            <person name="Sorensen J.L."/>
            <person name="Fitzpatrick D.A."/>
            <person name="Frisvad J.C."/>
            <person name="Nielsen K.L."/>
        </authorList>
    </citation>
    <scope>NUCLEOTIDE SEQUENCE</scope>
    <source>
        <strain evidence="2">IBT 30069</strain>
    </source>
</reference>
<keyword evidence="1" id="KW-0812">Transmembrane</keyword>
<dbReference type="AlphaFoldDB" id="A0A9W9GDF7"/>
<feature type="transmembrane region" description="Helical" evidence="1">
    <location>
        <begin position="12"/>
        <end position="32"/>
    </location>
</feature>
<comment type="caution">
    <text evidence="2">The sequence shown here is derived from an EMBL/GenBank/DDBJ whole genome shotgun (WGS) entry which is preliminary data.</text>
</comment>
<keyword evidence="1" id="KW-1133">Transmembrane helix</keyword>